<accession>A0A939BTR8</accession>
<dbReference type="PANTHER" id="PTHR40053:SF1">
    <property type="entry name" value="SPORULATION-CONTROL PROTEIN SPO0M"/>
    <property type="match status" value="1"/>
</dbReference>
<protein>
    <submittedName>
        <fullName evidence="1">Sporulation-control protein</fullName>
    </submittedName>
</protein>
<dbReference type="EMBL" id="JAFBEB010000019">
    <property type="protein sequence ID" value="MBM7592097.1"/>
    <property type="molecule type" value="Genomic_DNA"/>
</dbReference>
<dbReference type="Pfam" id="PF07070">
    <property type="entry name" value="Spo0M"/>
    <property type="match status" value="1"/>
</dbReference>
<keyword evidence="2" id="KW-1185">Reference proteome</keyword>
<proteinExistence type="predicted"/>
<sequence>MFKKIMAKFGVGAATVDLRLDRMAYHIGDQVTGVIHIEGGSVEQRISDLSVVLLMKAYIRGREEQRAVATIPVLRGFMVQPKPYVQDIPFTYTLPAGLAVSTPSIQYFLQTKLDVEMAMDPTDLDSLQILPPAHIDKVFQALARHDFRQKPDSGRLTPYGQAFSFFPGKPLGAPLNGLEIIFYEAPGELRLLTHLDIPQTGFFGNRDQRAEIVVSHDLLEDGKEADLEQFLMEKLQTYVQNPASIPYVPMQTYAGARQAGGHGIGGMLGGMAAGLLGGMLLGELMSEFGDNAADMFGEDQQVDAEAEDTDGGFDDFGDFGDFGDL</sequence>
<gene>
    <name evidence="1" type="ORF">JOD01_003749</name>
</gene>
<comment type="caution">
    <text evidence="1">The sequence shown here is derived from an EMBL/GenBank/DDBJ whole genome shotgun (WGS) entry which is preliminary data.</text>
</comment>
<organism evidence="1 2">
    <name type="scientific">Brevibacillus fulvus</name>
    <dbReference type="NCBI Taxonomy" id="1125967"/>
    <lineage>
        <taxon>Bacteria</taxon>
        <taxon>Bacillati</taxon>
        <taxon>Bacillota</taxon>
        <taxon>Bacilli</taxon>
        <taxon>Bacillales</taxon>
        <taxon>Paenibacillaceae</taxon>
        <taxon>Brevibacillus</taxon>
    </lineage>
</organism>
<dbReference type="InterPro" id="IPR009776">
    <property type="entry name" value="Spore_0_M"/>
</dbReference>
<dbReference type="PANTHER" id="PTHR40053">
    <property type="entry name" value="SPORULATION-CONTROL PROTEIN SPO0M"/>
    <property type="match status" value="1"/>
</dbReference>
<evidence type="ECO:0000313" key="1">
    <source>
        <dbReference type="EMBL" id="MBM7592097.1"/>
    </source>
</evidence>
<dbReference type="RefSeq" id="WP_204519741.1">
    <property type="nucleotide sequence ID" value="NZ_BAABIN010000008.1"/>
</dbReference>
<dbReference type="Proteomes" id="UP000717624">
    <property type="component" value="Unassembled WGS sequence"/>
</dbReference>
<name>A0A939BTR8_9BACL</name>
<reference evidence="1" key="1">
    <citation type="submission" date="2021-01" db="EMBL/GenBank/DDBJ databases">
        <title>Genomic Encyclopedia of Type Strains, Phase IV (KMG-IV): sequencing the most valuable type-strain genomes for metagenomic binning, comparative biology and taxonomic classification.</title>
        <authorList>
            <person name="Goeker M."/>
        </authorList>
    </citation>
    <scope>NUCLEOTIDE SEQUENCE</scope>
    <source>
        <strain evidence="1">DSM 25523</strain>
    </source>
</reference>
<dbReference type="AlphaFoldDB" id="A0A939BTR8"/>
<evidence type="ECO:0000313" key="2">
    <source>
        <dbReference type="Proteomes" id="UP000717624"/>
    </source>
</evidence>